<feature type="transmembrane region" description="Helical" evidence="1">
    <location>
        <begin position="59"/>
        <end position="79"/>
    </location>
</feature>
<comment type="caution">
    <text evidence="3">The sequence shown here is derived from an EMBL/GenBank/DDBJ whole genome shotgun (WGS) entry which is preliminary data.</text>
</comment>
<keyword evidence="1" id="KW-0812">Transmembrane</keyword>
<gene>
    <name evidence="3" type="ORF">CPB83DRAFT_842361</name>
</gene>
<keyword evidence="1" id="KW-1133">Transmembrane helix</keyword>
<keyword evidence="1" id="KW-0472">Membrane</keyword>
<dbReference type="PANTHER" id="PTHR37019">
    <property type="entry name" value="CHROMOSOME 1, WHOLE GENOME SHOTGUN SEQUENCE"/>
    <property type="match status" value="1"/>
</dbReference>
<dbReference type="Proteomes" id="UP000807306">
    <property type="component" value="Unassembled WGS sequence"/>
</dbReference>
<name>A0A9P6EUK4_9AGAR</name>
<accession>A0A9P6EUK4</accession>
<organism evidence="3 4">
    <name type="scientific">Crepidotus variabilis</name>
    <dbReference type="NCBI Taxonomy" id="179855"/>
    <lineage>
        <taxon>Eukaryota</taxon>
        <taxon>Fungi</taxon>
        <taxon>Dikarya</taxon>
        <taxon>Basidiomycota</taxon>
        <taxon>Agaricomycotina</taxon>
        <taxon>Agaricomycetes</taxon>
        <taxon>Agaricomycetidae</taxon>
        <taxon>Agaricales</taxon>
        <taxon>Agaricineae</taxon>
        <taxon>Crepidotaceae</taxon>
        <taxon>Crepidotus</taxon>
    </lineage>
</organism>
<keyword evidence="4" id="KW-1185">Reference proteome</keyword>
<evidence type="ECO:0000256" key="1">
    <source>
        <dbReference type="SAM" id="Phobius"/>
    </source>
</evidence>
<sequence>MPTNASLQGYYKVLFQYLETYSLLGPIIGSLAWGPQWFYNELIPSNDPPRNDLEVNAQMATWHLVVAYTIMFTLTALAYSTVRDSLAHDLALQEKFTGVIIGALAVGDLLHTTATFRTLPLDIRYAPGSWNTTTHGNISFCVLLHLSRISWFLGVGRQRYYFGQPASASETSNQKVKI</sequence>
<evidence type="ECO:0000259" key="2">
    <source>
        <dbReference type="Pfam" id="PF24803"/>
    </source>
</evidence>
<feature type="domain" description="DUF7704" evidence="2">
    <location>
        <begin position="6"/>
        <end position="156"/>
    </location>
</feature>
<dbReference type="EMBL" id="MU157824">
    <property type="protein sequence ID" value="KAF9535800.1"/>
    <property type="molecule type" value="Genomic_DNA"/>
</dbReference>
<dbReference type="PANTHER" id="PTHR37019:SF2">
    <property type="entry name" value="EXPERA DOMAIN-CONTAINING PROTEIN"/>
    <property type="match status" value="1"/>
</dbReference>
<evidence type="ECO:0000313" key="4">
    <source>
        <dbReference type="Proteomes" id="UP000807306"/>
    </source>
</evidence>
<dbReference type="AlphaFoldDB" id="A0A9P6EUK4"/>
<dbReference type="Pfam" id="PF24803">
    <property type="entry name" value="DUF7704"/>
    <property type="match status" value="1"/>
</dbReference>
<evidence type="ECO:0000313" key="3">
    <source>
        <dbReference type="EMBL" id="KAF9535800.1"/>
    </source>
</evidence>
<reference evidence="3" key="1">
    <citation type="submission" date="2020-11" db="EMBL/GenBank/DDBJ databases">
        <authorList>
            <consortium name="DOE Joint Genome Institute"/>
            <person name="Ahrendt S."/>
            <person name="Riley R."/>
            <person name="Andreopoulos W."/>
            <person name="Labutti K."/>
            <person name="Pangilinan J."/>
            <person name="Ruiz-Duenas F.J."/>
            <person name="Barrasa J.M."/>
            <person name="Sanchez-Garcia M."/>
            <person name="Camarero S."/>
            <person name="Miyauchi S."/>
            <person name="Serrano A."/>
            <person name="Linde D."/>
            <person name="Babiker R."/>
            <person name="Drula E."/>
            <person name="Ayuso-Fernandez I."/>
            <person name="Pacheco R."/>
            <person name="Padilla G."/>
            <person name="Ferreira P."/>
            <person name="Barriuso J."/>
            <person name="Kellner H."/>
            <person name="Castanera R."/>
            <person name="Alfaro M."/>
            <person name="Ramirez L."/>
            <person name="Pisabarro A.G."/>
            <person name="Kuo A."/>
            <person name="Tritt A."/>
            <person name="Lipzen A."/>
            <person name="He G."/>
            <person name="Yan M."/>
            <person name="Ng V."/>
            <person name="Cullen D."/>
            <person name="Martin F."/>
            <person name="Rosso M.-N."/>
            <person name="Henrissat B."/>
            <person name="Hibbett D."/>
            <person name="Martinez A.T."/>
            <person name="Grigoriev I.V."/>
        </authorList>
    </citation>
    <scope>NUCLEOTIDE SEQUENCE</scope>
    <source>
        <strain evidence="3">CBS 506.95</strain>
    </source>
</reference>
<proteinExistence type="predicted"/>
<dbReference type="OrthoDB" id="2937326at2759"/>
<feature type="transmembrane region" description="Helical" evidence="1">
    <location>
        <begin position="21"/>
        <end position="39"/>
    </location>
</feature>
<dbReference type="InterPro" id="IPR056121">
    <property type="entry name" value="DUF7704"/>
</dbReference>
<protein>
    <recommendedName>
        <fullName evidence="2">DUF7704 domain-containing protein</fullName>
    </recommendedName>
</protein>